<dbReference type="Proteomes" id="UP000003860">
    <property type="component" value="Unassembled WGS sequence"/>
</dbReference>
<keyword evidence="3" id="KW-1185">Reference proteome</keyword>
<evidence type="ECO:0000313" key="3">
    <source>
        <dbReference type="Proteomes" id="UP000003860"/>
    </source>
</evidence>
<dbReference type="AlphaFoldDB" id="F1TER0"/>
<feature type="transmembrane region" description="Helical" evidence="1">
    <location>
        <begin position="6"/>
        <end position="25"/>
    </location>
</feature>
<keyword evidence="1" id="KW-0812">Transmembrane</keyword>
<keyword evidence="1" id="KW-0472">Membrane</keyword>
<keyword evidence="1" id="KW-1133">Transmembrane helix</keyword>
<name>F1TER0_9FIRM</name>
<dbReference type="EMBL" id="ACXX02000009">
    <property type="protein sequence ID" value="EGD47226.1"/>
    <property type="molecule type" value="Genomic_DNA"/>
</dbReference>
<proteinExistence type="predicted"/>
<reference evidence="2" key="1">
    <citation type="submission" date="2009-07" db="EMBL/GenBank/DDBJ databases">
        <authorList>
            <consortium name="US DOE Joint Genome Institute (JGI-PGF)"/>
            <person name="Lucas S."/>
            <person name="Copeland A."/>
            <person name="Lapidus A."/>
            <person name="Glavina del Rio T."/>
            <person name="Tice H."/>
            <person name="Bruce D."/>
            <person name="Goodwin L."/>
            <person name="Pitluck S."/>
            <person name="Larimer F."/>
            <person name="Land M.L."/>
            <person name="Mouttaki H."/>
            <person name="He Z."/>
            <person name="Zhou J."/>
            <person name="Hemme C.L."/>
        </authorList>
    </citation>
    <scope>NUCLEOTIDE SEQUENCE</scope>
    <source>
        <strain evidence="2">DSM 2782</strain>
    </source>
</reference>
<accession>F1TER0</accession>
<gene>
    <name evidence="2" type="ORF">Cpap_1619</name>
</gene>
<reference evidence="2" key="2">
    <citation type="submission" date="2011-01" db="EMBL/GenBank/DDBJ databases">
        <title>The Non-contiguous Finished genome of Clostridium papyrosolvens.</title>
        <authorList>
            <person name="Lucas S."/>
            <person name="Copeland A."/>
            <person name="Lapidus A."/>
            <person name="Cheng J.-F."/>
            <person name="Goodwin L."/>
            <person name="Pitluck S."/>
            <person name="Misra M."/>
            <person name="Chertkov O."/>
            <person name="Detter J.C."/>
            <person name="Han C."/>
            <person name="Tapia R."/>
            <person name="Land M."/>
            <person name="Hauser L."/>
            <person name="Kyrpides N."/>
            <person name="Ivanova N."/>
            <person name="Pagani I."/>
            <person name="Mouttaki H."/>
            <person name="He Z."/>
            <person name="Zhou J."/>
            <person name="Hemme C.L."/>
            <person name="Woyke T."/>
        </authorList>
    </citation>
    <scope>NUCLEOTIDE SEQUENCE [LARGE SCALE GENOMIC DNA]</scope>
    <source>
        <strain evidence="2">DSM 2782</strain>
    </source>
</reference>
<organism evidence="2 3">
    <name type="scientific">Ruminiclostridium papyrosolvens DSM 2782</name>
    <dbReference type="NCBI Taxonomy" id="588581"/>
    <lineage>
        <taxon>Bacteria</taxon>
        <taxon>Bacillati</taxon>
        <taxon>Bacillota</taxon>
        <taxon>Clostridia</taxon>
        <taxon>Eubacteriales</taxon>
        <taxon>Oscillospiraceae</taxon>
        <taxon>Ruminiclostridium</taxon>
    </lineage>
</organism>
<sequence>MNFLEFIKDILSLLLTVVSLVKLFSNKKKTTRKKRRRKYA</sequence>
<evidence type="ECO:0000313" key="2">
    <source>
        <dbReference type="EMBL" id="EGD47226.1"/>
    </source>
</evidence>
<comment type="caution">
    <text evidence="2">The sequence shown here is derived from an EMBL/GenBank/DDBJ whole genome shotgun (WGS) entry which is preliminary data.</text>
</comment>
<dbReference type="RefSeq" id="WP_004620331.1">
    <property type="nucleotide sequence ID" value="NZ_ACXX02000009.1"/>
</dbReference>
<protein>
    <submittedName>
        <fullName evidence="2">Uncharacterized protein</fullName>
    </submittedName>
</protein>
<evidence type="ECO:0000256" key="1">
    <source>
        <dbReference type="SAM" id="Phobius"/>
    </source>
</evidence>